<feature type="domain" description="Response regulatory" evidence="3">
    <location>
        <begin position="7"/>
        <end position="121"/>
    </location>
</feature>
<dbReference type="InterPro" id="IPR011006">
    <property type="entry name" value="CheY-like_superfamily"/>
</dbReference>
<dbReference type="Gene3D" id="3.30.70.270">
    <property type="match status" value="1"/>
</dbReference>
<reference evidence="6 7" key="1">
    <citation type="submission" date="2024-04" db="EMBL/GenBank/DDBJ databases">
        <title>Novel species of the genus Ideonella isolated from streams.</title>
        <authorList>
            <person name="Lu H."/>
        </authorList>
    </citation>
    <scope>NUCLEOTIDE SEQUENCE [LARGE SCALE GENOMIC DNA]</scope>
    <source>
        <strain evidence="6 7">DXS29W</strain>
    </source>
</reference>
<keyword evidence="7" id="KW-1185">Reference proteome</keyword>
<feature type="modified residue" description="4-aspartylphosphate" evidence="1">
    <location>
        <position position="56"/>
    </location>
</feature>
<proteinExistence type="predicted"/>
<dbReference type="SMART" id="SM00267">
    <property type="entry name" value="GGDEF"/>
    <property type="match status" value="1"/>
</dbReference>
<dbReference type="Proteomes" id="UP001371218">
    <property type="component" value="Unassembled WGS sequence"/>
</dbReference>
<dbReference type="InterPro" id="IPR001789">
    <property type="entry name" value="Sig_transdc_resp-reg_receiver"/>
</dbReference>
<evidence type="ECO:0000313" key="6">
    <source>
        <dbReference type="EMBL" id="MEK8034818.1"/>
    </source>
</evidence>
<protein>
    <submittedName>
        <fullName evidence="6">EAL domain-containing protein</fullName>
    </submittedName>
</protein>
<evidence type="ECO:0000256" key="1">
    <source>
        <dbReference type="PROSITE-ProRule" id="PRU00169"/>
    </source>
</evidence>
<dbReference type="Gene3D" id="3.20.20.450">
    <property type="entry name" value="EAL domain"/>
    <property type="match status" value="1"/>
</dbReference>
<dbReference type="InterPro" id="IPR043128">
    <property type="entry name" value="Rev_trsase/Diguanyl_cyclase"/>
</dbReference>
<dbReference type="PROSITE" id="PS50110">
    <property type="entry name" value="RESPONSE_REGULATORY"/>
    <property type="match status" value="1"/>
</dbReference>
<evidence type="ECO:0000256" key="2">
    <source>
        <dbReference type="SAM" id="Coils"/>
    </source>
</evidence>
<accession>A0ABU9BZD4</accession>
<evidence type="ECO:0000259" key="4">
    <source>
        <dbReference type="PROSITE" id="PS50883"/>
    </source>
</evidence>
<dbReference type="InterPro" id="IPR035919">
    <property type="entry name" value="EAL_sf"/>
</dbReference>
<dbReference type="PROSITE" id="PS50887">
    <property type="entry name" value="GGDEF"/>
    <property type="match status" value="1"/>
</dbReference>
<dbReference type="Pfam" id="PF00072">
    <property type="entry name" value="Response_reg"/>
    <property type="match status" value="1"/>
</dbReference>
<dbReference type="PROSITE" id="PS50883">
    <property type="entry name" value="EAL"/>
    <property type="match status" value="1"/>
</dbReference>
<dbReference type="Pfam" id="PF00990">
    <property type="entry name" value="GGDEF"/>
    <property type="match status" value="1"/>
</dbReference>
<name>A0ABU9BZD4_9BURK</name>
<dbReference type="Pfam" id="PF00563">
    <property type="entry name" value="EAL"/>
    <property type="match status" value="1"/>
</dbReference>
<dbReference type="PANTHER" id="PTHR44757">
    <property type="entry name" value="DIGUANYLATE CYCLASE DGCP"/>
    <property type="match status" value="1"/>
</dbReference>
<dbReference type="InterPro" id="IPR029787">
    <property type="entry name" value="Nucleotide_cyclase"/>
</dbReference>
<evidence type="ECO:0000259" key="5">
    <source>
        <dbReference type="PROSITE" id="PS50887"/>
    </source>
</evidence>
<comment type="caution">
    <text evidence="6">The sequence shown here is derived from an EMBL/GenBank/DDBJ whole genome shotgun (WGS) entry which is preliminary data.</text>
</comment>
<feature type="coiled-coil region" evidence="2">
    <location>
        <begin position="127"/>
        <end position="154"/>
    </location>
</feature>
<dbReference type="EMBL" id="JBBUTG010000036">
    <property type="protein sequence ID" value="MEK8034818.1"/>
    <property type="molecule type" value="Genomic_DNA"/>
</dbReference>
<keyword evidence="1" id="KW-0597">Phosphoprotein</keyword>
<dbReference type="SUPFAM" id="SSF52172">
    <property type="entry name" value="CheY-like"/>
    <property type="match status" value="1"/>
</dbReference>
<gene>
    <name evidence="6" type="ORF">AACH06_28710</name>
</gene>
<feature type="domain" description="GGDEF" evidence="5">
    <location>
        <begin position="203"/>
        <end position="336"/>
    </location>
</feature>
<dbReference type="SMART" id="SM00448">
    <property type="entry name" value="REC"/>
    <property type="match status" value="1"/>
</dbReference>
<keyword evidence="2" id="KW-0175">Coiled coil</keyword>
<dbReference type="CDD" id="cd01948">
    <property type="entry name" value="EAL"/>
    <property type="match status" value="1"/>
</dbReference>
<dbReference type="NCBIfam" id="TIGR00254">
    <property type="entry name" value="GGDEF"/>
    <property type="match status" value="1"/>
</dbReference>
<sequence>MTGIKLTVLIVDDTPENIDVLSAVLEGMGCELMVATNGPRALELVARRHPDLILLDVMMPGMDGFEVCRRLKADIALAEIPVIFCTARTDDISTGFAVGGSDYITKPINADEVLARVRHQIERQVLLHDLRELNRSLEERVRERTAELTLANRQLRVEINERRYMQDRLNYLATHDFVTRQYNRGALDAHVSEMLARLQRQPGQAVFLLIDIDQFRLVNETCGCVAGDELLRQFAELVGGVLQRSDFFARLGGDKFAIVSEDQTEEGGAALARQIHRVIGEFEFQWEEREFRLAASIAVVRIQRDIVSFDQLMLMADEAAYHAKREGRGSICIYDPKRSNPDPQRETINWALVLFDALKQNRLRMYGQRLEPLRNVPGEPRRLHIETLARLWDPIRQKLLMPAHFIAPAERFHLVTDIDRWMIGQAVELLSQVPDLHDRIGQIAVNLSAITIRDASLCDHIAELLANSGVPGRLLCFEITETEAITNLQSASTFMQKLRDLGCRFSLDDFGSGFASFTYLRRLPFDSIKIDGMFVRDMDTDDVHSGMVRSMAEMGRLLNKPIVAECVENDRVAAMLRALGIDWGQGYAFHQPEALTAELLRGWLNTQPADAHQVA</sequence>
<organism evidence="6 7">
    <name type="scientific">Ideonella lacteola</name>
    <dbReference type="NCBI Taxonomy" id="2984193"/>
    <lineage>
        <taxon>Bacteria</taxon>
        <taxon>Pseudomonadati</taxon>
        <taxon>Pseudomonadota</taxon>
        <taxon>Betaproteobacteria</taxon>
        <taxon>Burkholderiales</taxon>
        <taxon>Sphaerotilaceae</taxon>
        <taxon>Ideonella</taxon>
    </lineage>
</organism>
<dbReference type="SMART" id="SM00052">
    <property type="entry name" value="EAL"/>
    <property type="match status" value="1"/>
</dbReference>
<dbReference type="Gene3D" id="3.40.50.2300">
    <property type="match status" value="1"/>
</dbReference>
<dbReference type="InterPro" id="IPR001633">
    <property type="entry name" value="EAL_dom"/>
</dbReference>
<dbReference type="PANTHER" id="PTHR44757:SF2">
    <property type="entry name" value="BIOFILM ARCHITECTURE MAINTENANCE PROTEIN MBAA"/>
    <property type="match status" value="1"/>
</dbReference>
<dbReference type="InterPro" id="IPR000160">
    <property type="entry name" value="GGDEF_dom"/>
</dbReference>
<evidence type="ECO:0000259" key="3">
    <source>
        <dbReference type="PROSITE" id="PS50110"/>
    </source>
</evidence>
<dbReference type="RefSeq" id="WP_341429250.1">
    <property type="nucleotide sequence ID" value="NZ_JBBUTG010000036.1"/>
</dbReference>
<dbReference type="SUPFAM" id="SSF55073">
    <property type="entry name" value="Nucleotide cyclase"/>
    <property type="match status" value="1"/>
</dbReference>
<evidence type="ECO:0000313" key="7">
    <source>
        <dbReference type="Proteomes" id="UP001371218"/>
    </source>
</evidence>
<dbReference type="SUPFAM" id="SSF141868">
    <property type="entry name" value="EAL domain-like"/>
    <property type="match status" value="1"/>
</dbReference>
<dbReference type="CDD" id="cd01949">
    <property type="entry name" value="GGDEF"/>
    <property type="match status" value="1"/>
</dbReference>
<dbReference type="CDD" id="cd19920">
    <property type="entry name" value="REC_PA4781-like"/>
    <property type="match status" value="1"/>
</dbReference>
<feature type="domain" description="EAL" evidence="4">
    <location>
        <begin position="347"/>
        <end position="606"/>
    </location>
</feature>
<dbReference type="InterPro" id="IPR052155">
    <property type="entry name" value="Biofilm_reg_signaling"/>
</dbReference>